<gene>
    <name evidence="1" type="ordered locus">Lbys_2478</name>
</gene>
<reference evidence="1 2" key="2">
    <citation type="journal article" date="2011" name="Stand. Genomic Sci.">
        <title>Complete genome sequence of Leadbetterella byssophila type strain (4M15).</title>
        <authorList>
            <person name="Abt B."/>
            <person name="Teshima H."/>
            <person name="Lucas S."/>
            <person name="Lapidus A."/>
            <person name="Del Rio T.G."/>
            <person name="Nolan M."/>
            <person name="Tice H."/>
            <person name="Cheng J.F."/>
            <person name="Pitluck S."/>
            <person name="Liolios K."/>
            <person name="Pagani I."/>
            <person name="Ivanova N."/>
            <person name="Mavromatis K."/>
            <person name="Pati A."/>
            <person name="Tapia R."/>
            <person name="Han C."/>
            <person name="Goodwin L."/>
            <person name="Chen A."/>
            <person name="Palaniappan K."/>
            <person name="Land M."/>
            <person name="Hauser L."/>
            <person name="Chang Y.J."/>
            <person name="Jeffries C.D."/>
            <person name="Rohde M."/>
            <person name="Goker M."/>
            <person name="Tindall B.J."/>
            <person name="Detter J.C."/>
            <person name="Woyke T."/>
            <person name="Bristow J."/>
            <person name="Eisen J.A."/>
            <person name="Markowitz V."/>
            <person name="Hugenholtz P."/>
            <person name="Klenk H.P."/>
            <person name="Kyrpides N.C."/>
        </authorList>
    </citation>
    <scope>NUCLEOTIDE SEQUENCE [LARGE SCALE GENOMIC DNA]</scope>
    <source>
        <strain evidence="2">DSM 17132 / JCM 16389 / KACC 11308 / NBRC 106382 / 4M15</strain>
    </source>
</reference>
<organism evidence="1 2">
    <name type="scientific">Leadbetterella byssophila (strain DSM 17132 / JCM 16389 / KACC 11308 / NBRC 106382 / 4M15)</name>
    <dbReference type="NCBI Taxonomy" id="649349"/>
    <lineage>
        <taxon>Bacteria</taxon>
        <taxon>Pseudomonadati</taxon>
        <taxon>Bacteroidota</taxon>
        <taxon>Cytophagia</taxon>
        <taxon>Cytophagales</taxon>
        <taxon>Leadbetterellaceae</taxon>
        <taxon>Leadbetterella</taxon>
    </lineage>
</organism>
<evidence type="ECO:0000313" key="1">
    <source>
        <dbReference type="EMBL" id="ADQ18143.1"/>
    </source>
</evidence>
<protein>
    <recommendedName>
        <fullName evidence="3">Transcriptional regulator, Crp/Fnr family</fullName>
    </recommendedName>
</protein>
<sequence length="177" mass="20517">MKNFALDTYAQCFIISATNLHKTMYAPIIQHVPKGMILSKPGQIYLVKKGVVREFITLNSGDEVTTQMIPEKEYFFCSSKSSRQKYQVLEASILQRMENPGPRELTSILEETLSRIELRAELLKLKRPGERLETFEKQYPNLCNRVPHYHVASLLNITPQTLSRIRRIRALRKRPPS</sequence>
<reference key="1">
    <citation type="submission" date="2010-11" db="EMBL/GenBank/DDBJ databases">
        <title>The complete genome of Leadbetterella byssophila DSM 17132.</title>
        <authorList>
            <consortium name="US DOE Joint Genome Institute (JGI-PGF)"/>
            <person name="Lucas S."/>
            <person name="Copeland A."/>
            <person name="Lapidus A."/>
            <person name="Glavina del Rio T."/>
            <person name="Dalin E."/>
            <person name="Tice H."/>
            <person name="Bruce D."/>
            <person name="Goodwin L."/>
            <person name="Pitluck S."/>
            <person name="Kyrpides N."/>
            <person name="Mavromatis K."/>
            <person name="Ivanova N."/>
            <person name="Teshima H."/>
            <person name="Brettin T."/>
            <person name="Detter J.C."/>
            <person name="Han C."/>
            <person name="Tapia R."/>
            <person name="Land M."/>
            <person name="Hauser L."/>
            <person name="Markowitz V."/>
            <person name="Cheng J.-F."/>
            <person name="Hugenholtz P."/>
            <person name="Woyke T."/>
            <person name="Wu D."/>
            <person name="Tindall B."/>
            <person name="Pomrenke H.G."/>
            <person name="Brambilla E."/>
            <person name="Klenk H.-P."/>
            <person name="Eisen J.A."/>
        </authorList>
    </citation>
    <scope>NUCLEOTIDE SEQUENCE [LARGE SCALE GENOMIC DNA]</scope>
    <source>
        <strain>DSM 17132</strain>
    </source>
</reference>
<name>E4RXS9_LEAB4</name>
<evidence type="ECO:0008006" key="3">
    <source>
        <dbReference type="Google" id="ProtNLM"/>
    </source>
</evidence>
<dbReference type="Proteomes" id="UP000007435">
    <property type="component" value="Chromosome"/>
</dbReference>
<accession>E4RXS9</accession>
<dbReference type="OrthoDB" id="663011at2"/>
<dbReference type="STRING" id="649349.Lbys_2478"/>
<proteinExistence type="predicted"/>
<keyword evidence="2" id="KW-1185">Reference proteome</keyword>
<dbReference type="HOGENOM" id="CLU_1516081_0_0_10"/>
<dbReference type="Gene3D" id="2.60.120.10">
    <property type="entry name" value="Jelly Rolls"/>
    <property type="match status" value="1"/>
</dbReference>
<dbReference type="SUPFAM" id="SSF51206">
    <property type="entry name" value="cAMP-binding domain-like"/>
    <property type="match status" value="1"/>
</dbReference>
<dbReference type="RefSeq" id="WP_013409183.1">
    <property type="nucleotide sequence ID" value="NC_014655.1"/>
</dbReference>
<evidence type="ECO:0000313" key="2">
    <source>
        <dbReference type="Proteomes" id="UP000007435"/>
    </source>
</evidence>
<dbReference type="InterPro" id="IPR014710">
    <property type="entry name" value="RmlC-like_jellyroll"/>
</dbReference>
<dbReference type="InterPro" id="IPR018490">
    <property type="entry name" value="cNMP-bd_dom_sf"/>
</dbReference>
<dbReference type="EMBL" id="CP002305">
    <property type="protein sequence ID" value="ADQ18143.1"/>
    <property type="molecule type" value="Genomic_DNA"/>
</dbReference>
<dbReference type="KEGG" id="lby:Lbys_2478"/>
<dbReference type="AlphaFoldDB" id="E4RXS9"/>
<dbReference type="eggNOG" id="COG0664">
    <property type="taxonomic scope" value="Bacteria"/>
</dbReference>